<sequence length="121" mass="13566">MHDLASLQAPLLPIRPCDGDGFDAFTKFRGSDFRGLNDQVSNFRGLKSGEILKFGVGEDMAEVIYCVYANRGVDEVVEAVMGMERGWAGGEKGREERNKKMREKNPRSKLITQTKYSNAFN</sequence>
<gene>
    <name evidence="2" type="ORF">Csa_1G047420</name>
</gene>
<evidence type="ECO:0000256" key="1">
    <source>
        <dbReference type="SAM" id="MobiDB-lite"/>
    </source>
</evidence>
<reference evidence="2 3" key="2">
    <citation type="journal article" date="2009" name="PLoS ONE">
        <title>An integrated genetic and cytogenetic map of the cucumber genome.</title>
        <authorList>
            <person name="Ren Y."/>
            <person name="Zhang Z."/>
            <person name="Liu J."/>
            <person name="Staub J.E."/>
            <person name="Han Y."/>
            <person name="Cheng Z."/>
            <person name="Li X."/>
            <person name="Lu J."/>
            <person name="Miao H."/>
            <person name="Kang H."/>
            <person name="Xie B."/>
            <person name="Gu X."/>
            <person name="Wang X."/>
            <person name="Du Y."/>
            <person name="Jin W."/>
            <person name="Huang S."/>
        </authorList>
    </citation>
    <scope>NUCLEOTIDE SEQUENCE [LARGE SCALE GENOMIC DNA]</scope>
    <source>
        <strain evidence="3">cv. 9930</strain>
    </source>
</reference>
<evidence type="ECO:0000313" key="3">
    <source>
        <dbReference type="Proteomes" id="UP000029981"/>
    </source>
</evidence>
<organism evidence="2 3">
    <name type="scientific">Cucumis sativus</name>
    <name type="common">Cucumber</name>
    <dbReference type="NCBI Taxonomy" id="3659"/>
    <lineage>
        <taxon>Eukaryota</taxon>
        <taxon>Viridiplantae</taxon>
        <taxon>Streptophyta</taxon>
        <taxon>Embryophyta</taxon>
        <taxon>Tracheophyta</taxon>
        <taxon>Spermatophyta</taxon>
        <taxon>Magnoliopsida</taxon>
        <taxon>eudicotyledons</taxon>
        <taxon>Gunneridae</taxon>
        <taxon>Pentapetalae</taxon>
        <taxon>rosids</taxon>
        <taxon>fabids</taxon>
        <taxon>Cucurbitales</taxon>
        <taxon>Cucurbitaceae</taxon>
        <taxon>Benincaseae</taxon>
        <taxon>Cucumis</taxon>
    </lineage>
</organism>
<dbReference type="EMBL" id="CM002922">
    <property type="protein sequence ID" value="KGN64349.1"/>
    <property type="molecule type" value="Genomic_DNA"/>
</dbReference>
<feature type="compositionally biased region" description="Basic and acidic residues" evidence="1">
    <location>
        <begin position="91"/>
        <end position="106"/>
    </location>
</feature>
<dbReference type="Proteomes" id="UP000029981">
    <property type="component" value="Chromosome 1"/>
</dbReference>
<proteinExistence type="predicted"/>
<dbReference type="Gramene" id="KGN64349">
    <property type="protein sequence ID" value="KGN64349"/>
    <property type="gene ID" value="Csa_1G047420"/>
</dbReference>
<name>A0A0A0LTM9_CUCSA</name>
<feature type="region of interest" description="Disordered" evidence="1">
    <location>
        <begin position="87"/>
        <end position="121"/>
    </location>
</feature>
<reference evidence="2 3" key="4">
    <citation type="journal article" date="2011" name="BMC Genomics">
        <title>RNA-Seq improves annotation of protein-coding genes in the cucumber genome.</title>
        <authorList>
            <person name="Li Z."/>
            <person name="Zhang Z."/>
            <person name="Yan P."/>
            <person name="Huang S."/>
            <person name="Fei Z."/>
            <person name="Lin K."/>
        </authorList>
    </citation>
    <scope>NUCLEOTIDE SEQUENCE [LARGE SCALE GENOMIC DNA]</scope>
    <source>
        <strain evidence="3">cv. 9930</strain>
    </source>
</reference>
<feature type="compositionally biased region" description="Polar residues" evidence="1">
    <location>
        <begin position="110"/>
        <end position="121"/>
    </location>
</feature>
<evidence type="ECO:0000313" key="2">
    <source>
        <dbReference type="EMBL" id="KGN64349.1"/>
    </source>
</evidence>
<protein>
    <submittedName>
        <fullName evidence="2">Uncharacterized protein</fullName>
    </submittedName>
</protein>
<accession>A0A0A0LTM9</accession>
<reference evidence="2 3" key="1">
    <citation type="journal article" date="2009" name="Nat. Genet.">
        <title>The genome of the cucumber, Cucumis sativus L.</title>
        <authorList>
            <person name="Huang S."/>
            <person name="Li R."/>
            <person name="Zhang Z."/>
            <person name="Li L."/>
            <person name="Gu X."/>
            <person name="Fan W."/>
            <person name="Lucas W.J."/>
            <person name="Wang X."/>
            <person name="Xie B."/>
            <person name="Ni P."/>
            <person name="Ren Y."/>
            <person name="Zhu H."/>
            <person name="Li J."/>
            <person name="Lin K."/>
            <person name="Jin W."/>
            <person name="Fei Z."/>
            <person name="Li G."/>
            <person name="Staub J."/>
            <person name="Kilian A."/>
            <person name="van der Vossen E.A."/>
            <person name="Wu Y."/>
            <person name="Guo J."/>
            <person name="He J."/>
            <person name="Jia Z."/>
            <person name="Ren Y."/>
            <person name="Tian G."/>
            <person name="Lu Y."/>
            <person name="Ruan J."/>
            <person name="Qian W."/>
            <person name="Wang M."/>
            <person name="Huang Q."/>
            <person name="Li B."/>
            <person name="Xuan Z."/>
            <person name="Cao J."/>
            <person name="Asan"/>
            <person name="Wu Z."/>
            <person name="Zhang J."/>
            <person name="Cai Q."/>
            <person name="Bai Y."/>
            <person name="Zhao B."/>
            <person name="Han Y."/>
            <person name="Li Y."/>
            <person name="Li X."/>
            <person name="Wang S."/>
            <person name="Shi Q."/>
            <person name="Liu S."/>
            <person name="Cho W.K."/>
            <person name="Kim J.Y."/>
            <person name="Xu Y."/>
            <person name="Heller-Uszynska K."/>
            <person name="Miao H."/>
            <person name="Cheng Z."/>
            <person name="Zhang S."/>
            <person name="Wu J."/>
            <person name="Yang Y."/>
            <person name="Kang H."/>
            <person name="Li M."/>
            <person name="Liang H."/>
            <person name="Ren X."/>
            <person name="Shi Z."/>
            <person name="Wen M."/>
            <person name="Jian M."/>
            <person name="Yang H."/>
            <person name="Zhang G."/>
            <person name="Yang Z."/>
            <person name="Chen R."/>
            <person name="Liu S."/>
            <person name="Li J."/>
            <person name="Ma L."/>
            <person name="Liu H."/>
            <person name="Zhou Y."/>
            <person name="Zhao J."/>
            <person name="Fang X."/>
            <person name="Li G."/>
            <person name="Fang L."/>
            <person name="Li Y."/>
            <person name="Liu D."/>
            <person name="Zheng H."/>
            <person name="Zhang Y."/>
            <person name="Qin N."/>
            <person name="Li Z."/>
            <person name="Yang G."/>
            <person name="Yang S."/>
            <person name="Bolund L."/>
            <person name="Kristiansen K."/>
            <person name="Zheng H."/>
            <person name="Li S."/>
            <person name="Zhang X."/>
            <person name="Yang H."/>
            <person name="Wang J."/>
            <person name="Sun R."/>
            <person name="Zhang B."/>
            <person name="Jiang S."/>
            <person name="Wang J."/>
            <person name="Du Y."/>
            <person name="Li S."/>
        </authorList>
    </citation>
    <scope>NUCLEOTIDE SEQUENCE [LARGE SCALE GENOMIC DNA]</scope>
    <source>
        <strain evidence="3">cv. 9930</strain>
    </source>
</reference>
<dbReference type="AlphaFoldDB" id="A0A0A0LTM9"/>
<reference evidence="2 3" key="3">
    <citation type="journal article" date="2010" name="BMC Genomics">
        <title>Transcriptome sequencing and comparative analysis of cucumber flowers with different sex types.</title>
        <authorList>
            <person name="Guo S."/>
            <person name="Zheng Y."/>
            <person name="Joung J.G."/>
            <person name="Liu S."/>
            <person name="Zhang Z."/>
            <person name="Crasta O.R."/>
            <person name="Sobral B.W."/>
            <person name="Xu Y."/>
            <person name="Huang S."/>
            <person name="Fei Z."/>
        </authorList>
    </citation>
    <scope>NUCLEOTIDE SEQUENCE [LARGE SCALE GENOMIC DNA]</scope>
    <source>
        <strain evidence="3">cv. 9930</strain>
    </source>
</reference>
<keyword evidence="3" id="KW-1185">Reference proteome</keyword>